<dbReference type="InterPro" id="IPR007278">
    <property type="entry name" value="DUF397"/>
</dbReference>
<reference evidence="2 3" key="1">
    <citation type="submission" date="2020-05" db="EMBL/GenBank/DDBJ databases">
        <title>Actinomadura verrucosospora NRRL-B18236 (PFL_A860) Genome sequencing and assembly.</title>
        <authorList>
            <person name="Samborskyy M."/>
        </authorList>
    </citation>
    <scope>NUCLEOTIDE SEQUENCE [LARGE SCALE GENOMIC DNA]</scope>
    <source>
        <strain evidence="2 3">NRRL:B18236</strain>
    </source>
</reference>
<proteinExistence type="predicted"/>
<keyword evidence="3" id="KW-1185">Reference proteome</keyword>
<organism evidence="2 3">
    <name type="scientific">Actinomadura verrucosospora</name>
    <dbReference type="NCBI Taxonomy" id="46165"/>
    <lineage>
        <taxon>Bacteria</taxon>
        <taxon>Bacillati</taxon>
        <taxon>Actinomycetota</taxon>
        <taxon>Actinomycetes</taxon>
        <taxon>Streptosporangiales</taxon>
        <taxon>Thermomonosporaceae</taxon>
        <taxon>Actinomadura</taxon>
    </lineage>
</organism>
<feature type="domain" description="DUF397" evidence="1">
    <location>
        <begin position="2"/>
        <end position="29"/>
    </location>
</feature>
<name>A0A7D3ZPB9_ACTVE</name>
<accession>A0A7D3ZPB9</accession>
<sequence length="36" mass="3911">MAVRDSKDPDGPKLAFGASAWRAFAERIKADAHDLP</sequence>
<evidence type="ECO:0000313" key="2">
    <source>
        <dbReference type="EMBL" id="QKG24043.1"/>
    </source>
</evidence>
<evidence type="ECO:0000313" key="3">
    <source>
        <dbReference type="Proteomes" id="UP000501240"/>
    </source>
</evidence>
<protein>
    <recommendedName>
        <fullName evidence="1">DUF397 domain-containing protein</fullName>
    </recommendedName>
</protein>
<dbReference type="AlphaFoldDB" id="A0A7D3ZPB9"/>
<evidence type="ECO:0000259" key="1">
    <source>
        <dbReference type="Pfam" id="PF04149"/>
    </source>
</evidence>
<dbReference type="Pfam" id="PF04149">
    <property type="entry name" value="DUF397"/>
    <property type="match status" value="1"/>
</dbReference>
<dbReference type="Proteomes" id="UP000501240">
    <property type="component" value="Chromosome"/>
</dbReference>
<gene>
    <name evidence="2" type="ORF">ACTIVE_5686</name>
</gene>
<dbReference type="EMBL" id="CP053892">
    <property type="protein sequence ID" value="QKG24043.1"/>
    <property type="molecule type" value="Genomic_DNA"/>
</dbReference>